<organism evidence="1 2">
    <name type="scientific">Megaselia scalaris</name>
    <name type="common">Humpbacked fly</name>
    <name type="synonym">Phora scalaris</name>
    <dbReference type="NCBI Taxonomy" id="36166"/>
    <lineage>
        <taxon>Eukaryota</taxon>
        <taxon>Metazoa</taxon>
        <taxon>Ecdysozoa</taxon>
        <taxon>Arthropoda</taxon>
        <taxon>Hexapoda</taxon>
        <taxon>Insecta</taxon>
        <taxon>Pterygota</taxon>
        <taxon>Neoptera</taxon>
        <taxon>Endopterygota</taxon>
        <taxon>Diptera</taxon>
        <taxon>Brachycera</taxon>
        <taxon>Muscomorpha</taxon>
        <taxon>Platypezoidea</taxon>
        <taxon>Phoridae</taxon>
        <taxon>Megaseliini</taxon>
        <taxon>Megaselia</taxon>
    </lineage>
</organism>
<dbReference type="GO" id="GO:0005525">
    <property type="term" value="F:GTP binding"/>
    <property type="evidence" value="ECO:0007669"/>
    <property type="project" value="InterPro"/>
</dbReference>
<name>T1GJE1_MEGSC</name>
<reference evidence="1" key="2">
    <citation type="submission" date="2015-06" db="UniProtKB">
        <authorList>
            <consortium name="EnsemblMetazoa"/>
        </authorList>
    </citation>
    <scope>IDENTIFICATION</scope>
</reference>
<dbReference type="EnsemblMetazoa" id="MESCA003587-RA">
    <property type="protein sequence ID" value="MESCA003587-PA"/>
    <property type="gene ID" value="MESCA003587"/>
</dbReference>
<evidence type="ECO:0000313" key="1">
    <source>
        <dbReference type="EnsemblMetazoa" id="MESCA003587-PA"/>
    </source>
</evidence>
<dbReference type="SUPFAM" id="SSF48340">
    <property type="entry name" value="Interferon-induced guanylate-binding protein 1 (GBP1), C-terminal domain"/>
    <property type="match status" value="1"/>
</dbReference>
<accession>T1GJE1</accession>
<reference evidence="2" key="1">
    <citation type="submission" date="2013-02" db="EMBL/GenBank/DDBJ databases">
        <authorList>
            <person name="Hughes D."/>
        </authorList>
    </citation>
    <scope>NUCLEOTIDE SEQUENCE</scope>
    <source>
        <strain>Durham</strain>
        <strain evidence="2">NC isolate 2 -- Noor lab</strain>
    </source>
</reference>
<dbReference type="InterPro" id="IPR036543">
    <property type="entry name" value="Guanylate-bd_C_sf"/>
</dbReference>
<protein>
    <submittedName>
        <fullName evidence="1">Uncharacterized protein</fullName>
    </submittedName>
</protein>
<dbReference type="AlphaFoldDB" id="T1GJE1"/>
<dbReference type="Gene3D" id="1.20.58.420">
    <property type="entry name" value="AHSP"/>
    <property type="match status" value="1"/>
</dbReference>
<dbReference type="Proteomes" id="UP000015102">
    <property type="component" value="Unassembled WGS sequence"/>
</dbReference>
<keyword evidence="2" id="KW-1185">Reference proteome</keyword>
<proteinExistence type="predicted"/>
<dbReference type="GO" id="GO:0003924">
    <property type="term" value="F:GTPase activity"/>
    <property type="evidence" value="ECO:0007669"/>
    <property type="project" value="InterPro"/>
</dbReference>
<evidence type="ECO:0000313" key="2">
    <source>
        <dbReference type="Proteomes" id="UP000015102"/>
    </source>
</evidence>
<sequence>MGGPKVSLKYREQLSDYLDKLFGVFNQQNNFKNENSLVTSNYSKLAATIEAKEYYSCEMEEKLKSNTGLKSEDLLKFHNKIKSKAIEKFIKVLKQINVQYQSFLDDLNKSLEELFEIYKTQNETSLVASDDKFKEKHMDIIYNITSSYAEYMNDILDRNANLSSEALEIAHLKISAIKMKELIPFLKHSHA</sequence>
<dbReference type="HOGENOM" id="CLU_1422992_0_0_1"/>
<dbReference type="EMBL" id="CAQQ02070451">
    <property type="status" value="NOT_ANNOTATED_CDS"/>
    <property type="molecule type" value="Genomic_DNA"/>
</dbReference>